<dbReference type="Pfam" id="PF05751">
    <property type="entry name" value="FixH"/>
    <property type="match status" value="1"/>
</dbReference>
<proteinExistence type="predicted"/>
<dbReference type="Proteomes" id="UP000229498">
    <property type="component" value="Unassembled WGS sequence"/>
</dbReference>
<name>A0A2M9FXW1_9PROT</name>
<gene>
    <name evidence="2" type="ORF">CVT23_18095</name>
</gene>
<dbReference type="PIRSF" id="PIRSF011386">
    <property type="entry name" value="FixH"/>
    <property type="match status" value="1"/>
</dbReference>
<keyword evidence="1" id="KW-1133">Transmembrane helix</keyword>
<protein>
    <submittedName>
        <fullName evidence="2">Nitrogen fixation protein FixH</fullName>
    </submittedName>
</protein>
<keyword evidence="1" id="KW-0812">Transmembrane</keyword>
<dbReference type="AlphaFoldDB" id="A0A2M9FXW1"/>
<keyword evidence="1" id="KW-0472">Membrane</keyword>
<evidence type="ECO:0000256" key="1">
    <source>
        <dbReference type="SAM" id="Phobius"/>
    </source>
</evidence>
<accession>A0A2M9FXW1</accession>
<dbReference type="InterPro" id="IPR008620">
    <property type="entry name" value="FixH"/>
</dbReference>
<organism evidence="2 3">
    <name type="scientific">Minwuia thermotolerans</name>
    <dbReference type="NCBI Taxonomy" id="2056226"/>
    <lineage>
        <taxon>Bacteria</taxon>
        <taxon>Pseudomonadati</taxon>
        <taxon>Pseudomonadota</taxon>
        <taxon>Alphaproteobacteria</taxon>
        <taxon>Minwuiales</taxon>
        <taxon>Minwuiaceae</taxon>
        <taxon>Minwuia</taxon>
    </lineage>
</organism>
<evidence type="ECO:0000313" key="2">
    <source>
        <dbReference type="EMBL" id="PJK28284.1"/>
    </source>
</evidence>
<dbReference type="InterPro" id="IPR018037">
    <property type="entry name" value="FixH_proteobacterial"/>
</dbReference>
<feature type="transmembrane region" description="Helical" evidence="1">
    <location>
        <begin position="24"/>
        <end position="46"/>
    </location>
</feature>
<dbReference type="EMBL" id="PHIG01000047">
    <property type="protein sequence ID" value="PJK28284.1"/>
    <property type="molecule type" value="Genomic_DNA"/>
</dbReference>
<sequence>MRPETEAMDAIESNARPFTGRKMLLSMLAFFGVIIVVNLGLLGFALDSDNGLVVKNSYVASQDYNRMMAKARAQEELGWRAAVTHRAGVVELRFTDGAGAPLTGLEIAGRLGRPVTDREDRPVAFREAGSGLYRTDAALGAGEWELDAVARDGAGAEFRRIVRFFVKDPGQ</sequence>
<comment type="caution">
    <text evidence="2">The sequence shown here is derived from an EMBL/GenBank/DDBJ whole genome shotgun (WGS) entry which is preliminary data.</text>
</comment>
<dbReference type="OrthoDB" id="1495896at2"/>
<evidence type="ECO:0000313" key="3">
    <source>
        <dbReference type="Proteomes" id="UP000229498"/>
    </source>
</evidence>
<reference evidence="2 3" key="1">
    <citation type="submission" date="2017-11" db="EMBL/GenBank/DDBJ databases">
        <title>Draft genome sequence of Rhizobiales bacterium SY3-13.</title>
        <authorList>
            <person name="Sun C."/>
        </authorList>
    </citation>
    <scope>NUCLEOTIDE SEQUENCE [LARGE SCALE GENOMIC DNA]</scope>
    <source>
        <strain evidence="2 3">SY3-13</strain>
    </source>
</reference>
<keyword evidence="3" id="KW-1185">Reference proteome</keyword>